<dbReference type="InterPro" id="IPR053728">
    <property type="entry name" value="Alginate_Permeability_Chnl"/>
</dbReference>
<evidence type="ECO:0000259" key="2">
    <source>
        <dbReference type="Pfam" id="PF13372"/>
    </source>
</evidence>
<dbReference type="AlphaFoldDB" id="A0AAE3XMI5"/>
<protein>
    <recommendedName>
        <fullName evidence="2">Alginate export domain-containing protein</fullName>
    </recommendedName>
</protein>
<evidence type="ECO:0000256" key="1">
    <source>
        <dbReference type="SAM" id="SignalP"/>
    </source>
</evidence>
<gene>
    <name evidence="3" type="ORF">HNQ88_002262</name>
</gene>
<name>A0AAE3XMI5_9BACT</name>
<proteinExistence type="predicted"/>
<evidence type="ECO:0000313" key="4">
    <source>
        <dbReference type="Proteomes" id="UP001185092"/>
    </source>
</evidence>
<keyword evidence="1" id="KW-0732">Signal</keyword>
<dbReference type="Proteomes" id="UP001185092">
    <property type="component" value="Unassembled WGS sequence"/>
</dbReference>
<dbReference type="RefSeq" id="WP_309938816.1">
    <property type="nucleotide sequence ID" value="NZ_AP025305.1"/>
</dbReference>
<evidence type="ECO:0000313" key="3">
    <source>
        <dbReference type="EMBL" id="MDR6239225.1"/>
    </source>
</evidence>
<dbReference type="Gene3D" id="2.40.160.100">
    <property type="match status" value="1"/>
</dbReference>
<feature type="domain" description="Alginate export" evidence="2">
    <location>
        <begin position="28"/>
        <end position="402"/>
    </location>
</feature>
<accession>A0AAE3XMI5</accession>
<dbReference type="SUPFAM" id="SSF56935">
    <property type="entry name" value="Porins"/>
    <property type="match status" value="1"/>
</dbReference>
<sequence>MKKTATQLKLVLVALFAVLSITESWSQVTIDAQIRPRAEFRNGFKTLSGEEIDPAFAISQRTRLTVGYTTDKIIMKIAMQDVRVWGDRAQASMNDGASTMVNEAWAQILFNQNFSLKLGRQALSYDDERILGGLDWAQQGRWHDAMVFMYNKNDFTIHVGGAFNQQKEVLEGTYYDPAFNNYKNMQYTWMSKKIAGVDVSALVMNTGFQYSDDTPLASDTTINYLQTMGINLKKNTADWGIFGSIYHQTGKNKANQNVNAWLASVNAYYKPTNKLKFGVGTDYVTGQDMNAQGDKTVSTFDPLYGTHHKFYGFMDYFYVGSPHQNVGLWDKYISVDYKVNSKWNVALKAHHFNSAADIYARTEGGSFAAEIEDSYLGTELDFTFGYKYNEYISLVGGYSQMFASSSMEVLKGGSSTTGNNWAWLMLNINPRIFTSKK</sequence>
<dbReference type="EMBL" id="JAVDQD010000002">
    <property type="protein sequence ID" value="MDR6239225.1"/>
    <property type="molecule type" value="Genomic_DNA"/>
</dbReference>
<organism evidence="3 4">
    <name type="scientific">Aureibacter tunicatorum</name>
    <dbReference type="NCBI Taxonomy" id="866807"/>
    <lineage>
        <taxon>Bacteria</taxon>
        <taxon>Pseudomonadati</taxon>
        <taxon>Bacteroidota</taxon>
        <taxon>Cytophagia</taxon>
        <taxon>Cytophagales</taxon>
        <taxon>Persicobacteraceae</taxon>
        <taxon>Aureibacter</taxon>
    </lineage>
</organism>
<feature type="signal peptide" evidence="1">
    <location>
        <begin position="1"/>
        <end position="26"/>
    </location>
</feature>
<feature type="chain" id="PRO_5042165112" description="Alginate export domain-containing protein" evidence="1">
    <location>
        <begin position="27"/>
        <end position="437"/>
    </location>
</feature>
<dbReference type="Pfam" id="PF13372">
    <property type="entry name" value="Alginate_exp"/>
    <property type="match status" value="1"/>
</dbReference>
<keyword evidence="4" id="KW-1185">Reference proteome</keyword>
<comment type="caution">
    <text evidence="3">The sequence shown here is derived from an EMBL/GenBank/DDBJ whole genome shotgun (WGS) entry which is preliminary data.</text>
</comment>
<reference evidence="3" key="1">
    <citation type="submission" date="2023-07" db="EMBL/GenBank/DDBJ databases">
        <title>Genomic Encyclopedia of Type Strains, Phase IV (KMG-IV): sequencing the most valuable type-strain genomes for metagenomic binning, comparative biology and taxonomic classification.</title>
        <authorList>
            <person name="Goeker M."/>
        </authorList>
    </citation>
    <scope>NUCLEOTIDE SEQUENCE</scope>
    <source>
        <strain evidence="3">DSM 26174</strain>
    </source>
</reference>
<dbReference type="InterPro" id="IPR025388">
    <property type="entry name" value="Alginate_export_dom"/>
</dbReference>